<evidence type="ECO:0000256" key="1">
    <source>
        <dbReference type="SAM" id="MobiDB-lite"/>
    </source>
</evidence>
<evidence type="ECO:0000313" key="2">
    <source>
        <dbReference type="EMBL" id="MFD1122459.1"/>
    </source>
</evidence>
<evidence type="ECO:0000313" key="3">
    <source>
        <dbReference type="Proteomes" id="UP001597206"/>
    </source>
</evidence>
<feature type="compositionally biased region" description="Polar residues" evidence="1">
    <location>
        <begin position="24"/>
        <end position="52"/>
    </location>
</feature>
<comment type="caution">
    <text evidence="2">The sequence shown here is derived from an EMBL/GenBank/DDBJ whole genome shotgun (WGS) entry which is preliminary data.</text>
</comment>
<protein>
    <submittedName>
        <fullName evidence="2">Uncharacterized protein</fullName>
    </submittedName>
</protein>
<gene>
    <name evidence="2" type="ORF">ACFQ2T_08100</name>
</gene>
<accession>A0ABW3P908</accession>
<organism evidence="2 3">
    <name type="scientific">Methylophilus flavus</name>
    <dbReference type="NCBI Taxonomy" id="640084"/>
    <lineage>
        <taxon>Bacteria</taxon>
        <taxon>Pseudomonadati</taxon>
        <taxon>Pseudomonadota</taxon>
        <taxon>Betaproteobacteria</taxon>
        <taxon>Nitrosomonadales</taxon>
        <taxon>Methylophilaceae</taxon>
        <taxon>Methylophilus</taxon>
    </lineage>
</organism>
<dbReference type="RefSeq" id="WP_379032878.1">
    <property type="nucleotide sequence ID" value="NZ_JBHTLN010000001.1"/>
</dbReference>
<reference evidence="3" key="1">
    <citation type="journal article" date="2019" name="Int. J. Syst. Evol. Microbiol.">
        <title>The Global Catalogue of Microorganisms (GCM) 10K type strain sequencing project: providing services to taxonomists for standard genome sequencing and annotation.</title>
        <authorList>
            <consortium name="The Broad Institute Genomics Platform"/>
            <consortium name="The Broad Institute Genome Sequencing Center for Infectious Disease"/>
            <person name="Wu L."/>
            <person name="Ma J."/>
        </authorList>
    </citation>
    <scope>NUCLEOTIDE SEQUENCE [LARGE SCALE GENOMIC DNA]</scope>
    <source>
        <strain evidence="3">CCUG 58411</strain>
    </source>
</reference>
<sequence length="52" mass="5765">MDVETLGATDKAAYQLWQARRDTGTSTYQHSEGTYQQSEGPGTMDISSEFSM</sequence>
<keyword evidence="3" id="KW-1185">Reference proteome</keyword>
<proteinExistence type="predicted"/>
<dbReference type="Proteomes" id="UP001597206">
    <property type="component" value="Unassembled WGS sequence"/>
</dbReference>
<name>A0ABW3P908_9PROT</name>
<dbReference type="EMBL" id="JBHTLN010000001">
    <property type="protein sequence ID" value="MFD1122459.1"/>
    <property type="molecule type" value="Genomic_DNA"/>
</dbReference>
<feature type="region of interest" description="Disordered" evidence="1">
    <location>
        <begin position="23"/>
        <end position="52"/>
    </location>
</feature>